<evidence type="ECO:0000313" key="2">
    <source>
        <dbReference type="Proteomes" id="UP001055879"/>
    </source>
</evidence>
<sequence>MEHQNRIVSLSFFVTLICVYFLVDFVKASEVHSKAYMINAAIQNRSILEQGGIEDDACAGILGRNWQNVTKQRSSTCPKLVVRVPKKPGFTEFVKVNEESKVEGGFSIAIFCHALKLLPYNVQPIFKPFVNDKGENNYDDLLLSMKDKTCEAVAGDVTIRYNRTEYINFTIPYLSSEVYMLVHGAHEWNQTMLTFIKPFTWRLWITIIGACIFIGVAIAILEYRVGNPKFAIPFYHKLVMVIWFPISTFYFHEGKILNRCSKVVLVMWLSMIFIVVQIFTATLSSWLTLDQLRPKLPTNYDNVGYQDGSFLKEFIKQEDNCFGNPVPLKTVEDFKNALSNGSVNAVVDELPYIELFLAKYGSDYMKIGPINRESGIAFAFPRGSPLVDDFSRAIIKITESKIMMEMIEKYDLGTADKSQPNQPHPQSLDVQSFICLFIFMGSVTIAAIIWSEISIMHGNNKIVPLTSTVDSMHL</sequence>
<reference evidence="1 2" key="2">
    <citation type="journal article" date="2022" name="Mol. Ecol. Resour.">
        <title>The genomes of chicory, endive, great burdock and yacon provide insights into Asteraceae paleo-polyploidization history and plant inulin production.</title>
        <authorList>
            <person name="Fan W."/>
            <person name="Wang S."/>
            <person name="Wang H."/>
            <person name="Wang A."/>
            <person name="Jiang F."/>
            <person name="Liu H."/>
            <person name="Zhao H."/>
            <person name="Xu D."/>
            <person name="Zhang Y."/>
        </authorList>
    </citation>
    <scope>NUCLEOTIDE SEQUENCE [LARGE SCALE GENOMIC DNA]</scope>
    <source>
        <strain evidence="2">cv. Niubang</strain>
    </source>
</reference>
<dbReference type="Proteomes" id="UP001055879">
    <property type="component" value="Linkage Group LG09"/>
</dbReference>
<proteinExistence type="predicted"/>
<organism evidence="1 2">
    <name type="scientific">Arctium lappa</name>
    <name type="common">Greater burdock</name>
    <name type="synonym">Lappa major</name>
    <dbReference type="NCBI Taxonomy" id="4217"/>
    <lineage>
        <taxon>Eukaryota</taxon>
        <taxon>Viridiplantae</taxon>
        <taxon>Streptophyta</taxon>
        <taxon>Embryophyta</taxon>
        <taxon>Tracheophyta</taxon>
        <taxon>Spermatophyta</taxon>
        <taxon>Magnoliopsida</taxon>
        <taxon>eudicotyledons</taxon>
        <taxon>Gunneridae</taxon>
        <taxon>Pentapetalae</taxon>
        <taxon>asterids</taxon>
        <taxon>campanulids</taxon>
        <taxon>Asterales</taxon>
        <taxon>Asteraceae</taxon>
        <taxon>Carduoideae</taxon>
        <taxon>Cardueae</taxon>
        <taxon>Arctiinae</taxon>
        <taxon>Arctium</taxon>
    </lineage>
</organism>
<dbReference type="EMBL" id="CM042055">
    <property type="protein sequence ID" value="KAI3701660.1"/>
    <property type="molecule type" value="Genomic_DNA"/>
</dbReference>
<evidence type="ECO:0000313" key="1">
    <source>
        <dbReference type="EMBL" id="KAI3701660.1"/>
    </source>
</evidence>
<gene>
    <name evidence="1" type="ORF">L6452_26899</name>
</gene>
<protein>
    <submittedName>
        <fullName evidence="1">Uncharacterized protein</fullName>
    </submittedName>
</protein>
<comment type="caution">
    <text evidence="1">The sequence shown here is derived from an EMBL/GenBank/DDBJ whole genome shotgun (WGS) entry which is preliminary data.</text>
</comment>
<reference evidence="2" key="1">
    <citation type="journal article" date="2022" name="Mol. Ecol. Resour.">
        <title>The genomes of chicory, endive, great burdock and yacon provide insights into Asteraceae palaeo-polyploidization history and plant inulin production.</title>
        <authorList>
            <person name="Fan W."/>
            <person name="Wang S."/>
            <person name="Wang H."/>
            <person name="Wang A."/>
            <person name="Jiang F."/>
            <person name="Liu H."/>
            <person name="Zhao H."/>
            <person name="Xu D."/>
            <person name="Zhang Y."/>
        </authorList>
    </citation>
    <scope>NUCLEOTIDE SEQUENCE [LARGE SCALE GENOMIC DNA]</scope>
    <source>
        <strain evidence="2">cv. Niubang</strain>
    </source>
</reference>
<keyword evidence="2" id="KW-1185">Reference proteome</keyword>
<name>A0ACB8ZVG1_ARCLA</name>
<accession>A0ACB8ZVG1</accession>